<evidence type="ECO:0000256" key="3">
    <source>
        <dbReference type="ARBA" id="ARBA00022741"/>
    </source>
</evidence>
<keyword evidence="7" id="KW-0067">ATP-binding</keyword>
<keyword evidence="11" id="KW-0175">Coiled coil</keyword>
<dbReference type="Pfam" id="PF00176">
    <property type="entry name" value="SNF2-rel_dom"/>
    <property type="match status" value="1"/>
</dbReference>
<dbReference type="CDD" id="cd18000">
    <property type="entry name" value="DEXHc_ERCC6"/>
    <property type="match status" value="1"/>
</dbReference>
<evidence type="ECO:0000256" key="5">
    <source>
        <dbReference type="ARBA" id="ARBA00022801"/>
    </source>
</evidence>
<gene>
    <name evidence="15" type="ORF">BOX15_Mlig006870g2</name>
</gene>
<dbReference type="Gene3D" id="3.40.50.300">
    <property type="entry name" value="P-loop containing nucleotide triphosphate hydrolases"/>
    <property type="match status" value="1"/>
</dbReference>
<dbReference type="GO" id="GO:0016787">
    <property type="term" value="F:hydrolase activity"/>
    <property type="evidence" value="ECO:0007669"/>
    <property type="project" value="UniProtKB-KW"/>
</dbReference>
<organism evidence="15 16">
    <name type="scientific">Macrostomum lignano</name>
    <dbReference type="NCBI Taxonomy" id="282301"/>
    <lineage>
        <taxon>Eukaryota</taxon>
        <taxon>Metazoa</taxon>
        <taxon>Spiralia</taxon>
        <taxon>Lophotrochozoa</taxon>
        <taxon>Platyhelminthes</taxon>
        <taxon>Rhabditophora</taxon>
        <taxon>Macrostomorpha</taxon>
        <taxon>Macrostomida</taxon>
        <taxon>Macrostomidae</taxon>
        <taxon>Macrostomum</taxon>
    </lineage>
</organism>
<dbReference type="Pfam" id="PF25875">
    <property type="entry name" value="WHD_Rad26_CSB"/>
    <property type="match status" value="1"/>
</dbReference>
<keyword evidence="4" id="KW-0227">DNA damage</keyword>
<evidence type="ECO:0000256" key="11">
    <source>
        <dbReference type="SAM" id="Coils"/>
    </source>
</evidence>
<dbReference type="InterPro" id="IPR027417">
    <property type="entry name" value="P-loop_NTPase"/>
</dbReference>
<dbReference type="InterPro" id="IPR000330">
    <property type="entry name" value="SNF2_N"/>
</dbReference>
<evidence type="ECO:0008006" key="17">
    <source>
        <dbReference type="Google" id="ProtNLM"/>
    </source>
</evidence>
<feature type="compositionally biased region" description="Low complexity" evidence="12">
    <location>
        <begin position="876"/>
        <end position="888"/>
    </location>
</feature>
<dbReference type="InterPro" id="IPR049730">
    <property type="entry name" value="SNF2/RAD54-like_C"/>
</dbReference>
<evidence type="ECO:0000256" key="8">
    <source>
        <dbReference type="ARBA" id="ARBA00023125"/>
    </source>
</evidence>
<dbReference type="GO" id="GO:0006283">
    <property type="term" value="P:transcription-coupled nucleotide-excision repair"/>
    <property type="evidence" value="ECO:0007669"/>
    <property type="project" value="TreeGrafter"/>
</dbReference>
<feature type="compositionally biased region" description="Basic residues" evidence="12">
    <location>
        <begin position="225"/>
        <end position="241"/>
    </location>
</feature>
<dbReference type="PANTHER" id="PTHR45629">
    <property type="entry name" value="SNF2/RAD54 FAMILY MEMBER"/>
    <property type="match status" value="1"/>
</dbReference>
<evidence type="ECO:0000256" key="9">
    <source>
        <dbReference type="ARBA" id="ARBA00023204"/>
    </source>
</evidence>
<evidence type="ECO:0000256" key="2">
    <source>
        <dbReference type="ARBA" id="ARBA00007025"/>
    </source>
</evidence>
<keyword evidence="3" id="KW-0547">Nucleotide-binding</keyword>
<sequence length="1333" mass="147428">HHQQQQQQEGELAADEDGRESGMLPPPPPPTLPPRAASEAALSSLAGVRQYDRAELDSAVVRQLSGELERRRAAELAGLRAQLARIESDADSARRDLASCEAQLDAALRDAESGSCDPAKTRRIRSMEAAAEARVRQLQTLEARRRATKERIEAASLEAEAVAEAEAAGTTNRVAATGDADCDMGFAGVGRAAAAPSIERPVAVKRPAVCVEVDHSSTRSVPATKRSRQQQKQHQQRRRQSVRLVEESPPESPSSAASSELHQEAQHQQQQQQRARPLLDDASLLAYERRIARLNRSELIDRQVRLEDGGGGSGDDFNDESDDLPMQLEGLPDGLAFALPRKIWQSLFPYQRVAVRWLRELHSQAVGGIMGDQMGLGKTVQMIALLAGLSYSHNRLGGPRLGPVLIACPGTVLQQWLGELRQWYPRFRVAILHSTGSGYSKPAKLVHSIANHPGILLTTYNTLTMHRDILLKYRWDYVILDEGHRIKNPTSDVTIACKQFPTPHRIIISGTPMQNNLKELWSLFDFVYPGKLGDLQDFMQHLATPILQGGYASASKFQVELAYRCACSLRDTINPYLLRRMKEDVRLQLPGKSEQVLFCRLSDYQRDVYKEYLASRECRQILEGRYMVFPGLSTLRKICNHPDLSTGPPQKFGLPSRESLTFGYYKRSGKMLVVDALLKAWRSDGHKVLLFSQSRRMLGVLEAFVKKRGYPYMRMDGGTAVRSRQTLVHRFNTDPGTFVFLLTSRVGGIGVNLTGANRVIIFDPDWNPCTDLQARERAWRIGQQRDVVIYRLLSSGTIEEKVYHRQIFKQFLANRILRDPRQRRFFKANNLDELFALKDDVEGTETRALFTGTGASTNRFDALRQRQEAAGVDLGAASDSEAETASTDVDAMKESSASDAPVAAAQLTDSRRAELRELARKLSAKVAREFSAPSGAEAEPAETREPAQEKSRRKEKKQKKKKKKSKDKSGGDRKRARGAKRQEVDGHRIEFVVKQAAFDYGDGQRGSDKTGAGPSTSRDAADSADPLVSALVPRASQHRLEAAERSNPQIDAEVRRVLRKARLDASPAKRKPPAALDGKAKKLKSKIAKIPKLQTESKAASTTAGPSSGSSIIASGANNKLERALIRCGVQDAVLQEVIEAPGPADVDLVEWQASETATAAVAALRDRLAASAAAAAAAGPVKQFGRVRRCWLWCRLDDSTAQGQVESHFSGAALLSTGRVRYSSDDLFLLIDLRLRRQQQQSAGLGQAGGLNRRAVDLASSIRVFHTLVQDCRRDSSEIARHFSFSTSSSMSSDVVGEILRPDEGHLLRALLRQMCDFDRPSGMWTLKPEFR</sequence>
<evidence type="ECO:0000313" key="16">
    <source>
        <dbReference type="Proteomes" id="UP000215902"/>
    </source>
</evidence>
<evidence type="ECO:0000259" key="13">
    <source>
        <dbReference type="PROSITE" id="PS51192"/>
    </source>
</evidence>
<feature type="region of interest" description="Disordered" evidence="12">
    <location>
        <begin position="1"/>
        <end position="37"/>
    </location>
</feature>
<keyword evidence="16" id="KW-1185">Reference proteome</keyword>
<dbReference type="PROSITE" id="PS51192">
    <property type="entry name" value="HELICASE_ATP_BIND_1"/>
    <property type="match status" value="1"/>
</dbReference>
<keyword evidence="6" id="KW-0347">Helicase</keyword>
<dbReference type="FunFam" id="3.40.50.10810:FF:000094">
    <property type="entry name" value="DNA excision repair protein ERCC-6"/>
    <property type="match status" value="1"/>
</dbReference>
<keyword evidence="8" id="KW-0238">DNA-binding</keyword>
<feature type="coiled-coil region" evidence="11">
    <location>
        <begin position="76"/>
        <end position="158"/>
    </location>
</feature>
<evidence type="ECO:0000259" key="14">
    <source>
        <dbReference type="PROSITE" id="PS51194"/>
    </source>
</evidence>
<dbReference type="Pfam" id="PF00271">
    <property type="entry name" value="Helicase_C"/>
    <property type="match status" value="1"/>
</dbReference>
<evidence type="ECO:0000256" key="12">
    <source>
        <dbReference type="SAM" id="MobiDB-lite"/>
    </source>
</evidence>
<dbReference type="InterPro" id="IPR050496">
    <property type="entry name" value="SNF2_RAD54_helicase_repair"/>
</dbReference>
<feature type="compositionally biased region" description="Basic and acidic residues" evidence="12">
    <location>
        <begin position="941"/>
        <end position="952"/>
    </location>
</feature>
<dbReference type="CDD" id="cd18793">
    <property type="entry name" value="SF2_C_SNF"/>
    <property type="match status" value="1"/>
</dbReference>
<feature type="compositionally biased region" description="Low complexity" evidence="12">
    <location>
        <begin position="929"/>
        <end position="938"/>
    </location>
</feature>
<dbReference type="InterPro" id="IPR058951">
    <property type="entry name" value="WHD_Rad26_CSB-like"/>
</dbReference>
<keyword evidence="9" id="KW-0234">DNA repair</keyword>
<feature type="region of interest" description="Disordered" evidence="12">
    <location>
        <begin position="871"/>
        <end position="905"/>
    </location>
</feature>
<evidence type="ECO:0000256" key="7">
    <source>
        <dbReference type="ARBA" id="ARBA00022840"/>
    </source>
</evidence>
<dbReference type="SUPFAM" id="SSF52540">
    <property type="entry name" value="P-loop containing nucleoside triphosphate hydrolases"/>
    <property type="match status" value="2"/>
</dbReference>
<feature type="region of interest" description="Disordered" evidence="12">
    <location>
        <begin position="1000"/>
        <end position="1025"/>
    </location>
</feature>
<feature type="region of interest" description="Disordered" evidence="12">
    <location>
        <begin position="929"/>
        <end position="988"/>
    </location>
</feature>
<dbReference type="GO" id="GO:0008094">
    <property type="term" value="F:ATP-dependent activity, acting on DNA"/>
    <property type="evidence" value="ECO:0007669"/>
    <property type="project" value="TreeGrafter"/>
</dbReference>
<dbReference type="InterPro" id="IPR001650">
    <property type="entry name" value="Helicase_C-like"/>
</dbReference>
<protein>
    <recommendedName>
        <fullName evidence="17">DNA excision repair protein ERCC-6</fullName>
    </recommendedName>
</protein>
<evidence type="ECO:0000256" key="4">
    <source>
        <dbReference type="ARBA" id="ARBA00022763"/>
    </source>
</evidence>
<reference evidence="15 16" key="1">
    <citation type="submission" date="2017-06" db="EMBL/GenBank/DDBJ databases">
        <title>A platform for efficient transgenesis in Macrostomum lignano, a flatworm model organism for stem cell research.</title>
        <authorList>
            <person name="Berezikov E."/>
        </authorList>
    </citation>
    <scope>NUCLEOTIDE SEQUENCE [LARGE SCALE GENOMIC DNA]</scope>
    <source>
        <strain evidence="15">DV1</strain>
        <tissue evidence="15">Whole organism</tissue>
    </source>
</reference>
<evidence type="ECO:0000256" key="1">
    <source>
        <dbReference type="ARBA" id="ARBA00004123"/>
    </source>
</evidence>
<comment type="caution">
    <text evidence="15">The sequence shown here is derived from an EMBL/GenBank/DDBJ whole genome shotgun (WGS) entry which is preliminary data.</text>
</comment>
<dbReference type="Gene3D" id="3.40.50.10810">
    <property type="entry name" value="Tandem AAA-ATPase domain"/>
    <property type="match status" value="1"/>
</dbReference>
<dbReference type="GO" id="GO:0005634">
    <property type="term" value="C:nucleus"/>
    <property type="evidence" value="ECO:0007669"/>
    <property type="project" value="TreeGrafter"/>
</dbReference>
<feature type="region of interest" description="Disordered" evidence="12">
    <location>
        <begin position="213"/>
        <end position="277"/>
    </location>
</feature>
<feature type="compositionally biased region" description="Basic residues" evidence="12">
    <location>
        <begin position="953"/>
        <end position="966"/>
    </location>
</feature>
<evidence type="ECO:0000256" key="6">
    <source>
        <dbReference type="ARBA" id="ARBA00022806"/>
    </source>
</evidence>
<dbReference type="GO" id="GO:0005524">
    <property type="term" value="F:ATP binding"/>
    <property type="evidence" value="ECO:0007669"/>
    <property type="project" value="InterPro"/>
</dbReference>
<dbReference type="EMBL" id="NIVC01000178">
    <property type="protein sequence ID" value="PAA88686.1"/>
    <property type="molecule type" value="Genomic_DNA"/>
</dbReference>
<feature type="region of interest" description="Disordered" evidence="12">
    <location>
        <begin position="1061"/>
        <end position="1083"/>
    </location>
</feature>
<feature type="compositionally biased region" description="Pro residues" evidence="12">
    <location>
        <begin position="24"/>
        <end position="33"/>
    </location>
</feature>
<dbReference type="PROSITE" id="PS51194">
    <property type="entry name" value="HELICASE_CTER"/>
    <property type="match status" value="1"/>
</dbReference>
<evidence type="ECO:0000256" key="10">
    <source>
        <dbReference type="ARBA" id="ARBA00023242"/>
    </source>
</evidence>
<dbReference type="PANTHER" id="PTHR45629:SF7">
    <property type="entry name" value="DNA EXCISION REPAIR PROTEIN ERCC-6-RELATED"/>
    <property type="match status" value="1"/>
</dbReference>
<feature type="non-terminal residue" evidence="15">
    <location>
        <position position="1"/>
    </location>
</feature>
<feature type="domain" description="Helicase ATP-binding" evidence="13">
    <location>
        <begin position="359"/>
        <end position="530"/>
    </location>
</feature>
<name>A0A267GRL4_9PLAT</name>
<comment type="subcellular location">
    <subcellularLocation>
        <location evidence="1">Nucleus</location>
    </subcellularLocation>
</comment>
<proteinExistence type="inferred from homology"/>
<keyword evidence="5" id="KW-0378">Hydrolase</keyword>
<dbReference type="Proteomes" id="UP000215902">
    <property type="component" value="Unassembled WGS sequence"/>
</dbReference>
<comment type="similarity">
    <text evidence="2">Belongs to the SNF2/RAD54 helicase family.</text>
</comment>
<evidence type="ECO:0000313" key="15">
    <source>
        <dbReference type="EMBL" id="PAA88686.1"/>
    </source>
</evidence>
<feature type="domain" description="Helicase C-terminal" evidence="14">
    <location>
        <begin position="673"/>
        <end position="832"/>
    </location>
</feature>
<dbReference type="SMART" id="SM00490">
    <property type="entry name" value="HELICc"/>
    <property type="match status" value="1"/>
</dbReference>
<dbReference type="InterPro" id="IPR014001">
    <property type="entry name" value="Helicase_ATP-bd"/>
</dbReference>
<keyword evidence="10" id="KW-0539">Nucleus</keyword>
<dbReference type="OrthoDB" id="413460at2759"/>
<feature type="compositionally biased region" description="Low complexity" evidence="12">
    <location>
        <begin position="253"/>
        <end position="276"/>
    </location>
</feature>
<dbReference type="SMART" id="SM00487">
    <property type="entry name" value="DEXDc"/>
    <property type="match status" value="1"/>
</dbReference>
<dbReference type="InterPro" id="IPR038718">
    <property type="entry name" value="SNF2-like_sf"/>
</dbReference>
<dbReference type="STRING" id="282301.A0A267GRL4"/>
<accession>A0A267GRL4</accession>